<keyword evidence="2 8" id="KW-0436">Ligase</keyword>
<dbReference type="InterPro" id="IPR045851">
    <property type="entry name" value="AMP-bd_C_sf"/>
</dbReference>
<dbReference type="InterPro" id="IPR025110">
    <property type="entry name" value="AMP-bd_C"/>
</dbReference>
<dbReference type="NCBIfam" id="TIGR01217">
    <property type="entry name" value="ac_ac_CoA_syn"/>
    <property type="match status" value="1"/>
</dbReference>
<evidence type="ECO:0000313" key="8">
    <source>
        <dbReference type="EMBL" id="KAK4106294.1"/>
    </source>
</evidence>
<dbReference type="Pfam" id="PF00501">
    <property type="entry name" value="AMP-binding"/>
    <property type="match status" value="1"/>
</dbReference>
<dbReference type="InterPro" id="IPR032387">
    <property type="entry name" value="ACAS_N"/>
</dbReference>
<keyword evidence="3" id="KW-0547">Nucleotide-binding</keyword>
<evidence type="ECO:0000256" key="3">
    <source>
        <dbReference type="ARBA" id="ARBA00022741"/>
    </source>
</evidence>
<reference evidence="8" key="2">
    <citation type="submission" date="2023-05" db="EMBL/GenBank/DDBJ databases">
        <authorList>
            <consortium name="Lawrence Berkeley National Laboratory"/>
            <person name="Steindorff A."/>
            <person name="Hensen N."/>
            <person name="Bonometti L."/>
            <person name="Westerberg I."/>
            <person name="Brannstrom I.O."/>
            <person name="Guillou S."/>
            <person name="Cros-Aarteil S."/>
            <person name="Calhoun S."/>
            <person name="Haridas S."/>
            <person name="Kuo A."/>
            <person name="Mondo S."/>
            <person name="Pangilinan J."/>
            <person name="Riley R."/>
            <person name="Labutti K."/>
            <person name="Andreopoulos B."/>
            <person name="Lipzen A."/>
            <person name="Chen C."/>
            <person name="Yanf M."/>
            <person name="Daum C."/>
            <person name="Ng V."/>
            <person name="Clum A."/>
            <person name="Ohm R."/>
            <person name="Martin F."/>
            <person name="Silar P."/>
            <person name="Natvig D."/>
            <person name="Lalanne C."/>
            <person name="Gautier V."/>
            <person name="Ament-Velasquez S.L."/>
            <person name="Kruys A."/>
            <person name="Hutchinson M.I."/>
            <person name="Powell A.J."/>
            <person name="Barry K."/>
            <person name="Miller A.N."/>
            <person name="Grigoriev I.V."/>
            <person name="Debuchy R."/>
            <person name="Gladieux P."/>
            <person name="Thoren M.H."/>
            <person name="Johannesson H."/>
        </authorList>
    </citation>
    <scope>NUCLEOTIDE SEQUENCE</scope>
    <source>
        <strain evidence="8">CBS 757.83</strain>
    </source>
</reference>
<reference evidence="8" key="1">
    <citation type="journal article" date="2023" name="Mol. Phylogenet. Evol.">
        <title>Genome-scale phylogeny and comparative genomics of the fungal order Sordariales.</title>
        <authorList>
            <person name="Hensen N."/>
            <person name="Bonometti L."/>
            <person name="Westerberg I."/>
            <person name="Brannstrom I.O."/>
            <person name="Guillou S."/>
            <person name="Cros-Aarteil S."/>
            <person name="Calhoun S."/>
            <person name="Haridas S."/>
            <person name="Kuo A."/>
            <person name="Mondo S."/>
            <person name="Pangilinan J."/>
            <person name="Riley R."/>
            <person name="LaButti K."/>
            <person name="Andreopoulos B."/>
            <person name="Lipzen A."/>
            <person name="Chen C."/>
            <person name="Yan M."/>
            <person name="Daum C."/>
            <person name="Ng V."/>
            <person name="Clum A."/>
            <person name="Steindorff A."/>
            <person name="Ohm R.A."/>
            <person name="Martin F."/>
            <person name="Silar P."/>
            <person name="Natvig D.O."/>
            <person name="Lalanne C."/>
            <person name="Gautier V."/>
            <person name="Ament-Velasquez S.L."/>
            <person name="Kruys A."/>
            <person name="Hutchinson M.I."/>
            <person name="Powell A.J."/>
            <person name="Barry K."/>
            <person name="Miller A.N."/>
            <person name="Grigoriev I.V."/>
            <person name="Debuchy R."/>
            <person name="Gladieux P."/>
            <person name="Hiltunen Thoren M."/>
            <person name="Johannesson H."/>
        </authorList>
    </citation>
    <scope>NUCLEOTIDE SEQUENCE</scope>
    <source>
        <strain evidence="8">CBS 757.83</strain>
    </source>
</reference>
<gene>
    <name evidence="8" type="ORF">N658DRAFT_482198</name>
</gene>
<dbReference type="Pfam" id="PF13193">
    <property type="entry name" value="AMP-binding_C"/>
    <property type="match status" value="1"/>
</dbReference>
<dbReference type="GO" id="GO:0006629">
    <property type="term" value="P:lipid metabolic process"/>
    <property type="evidence" value="ECO:0007669"/>
    <property type="project" value="InterPro"/>
</dbReference>
<organism evidence="8 9">
    <name type="scientific">Parathielavia hyrcaniae</name>
    <dbReference type="NCBI Taxonomy" id="113614"/>
    <lineage>
        <taxon>Eukaryota</taxon>
        <taxon>Fungi</taxon>
        <taxon>Dikarya</taxon>
        <taxon>Ascomycota</taxon>
        <taxon>Pezizomycotina</taxon>
        <taxon>Sordariomycetes</taxon>
        <taxon>Sordariomycetidae</taxon>
        <taxon>Sordariales</taxon>
        <taxon>Chaetomiaceae</taxon>
        <taxon>Parathielavia</taxon>
    </lineage>
</organism>
<dbReference type="Pfam" id="PF16177">
    <property type="entry name" value="ACAS_N"/>
    <property type="match status" value="1"/>
</dbReference>
<dbReference type="InterPro" id="IPR000873">
    <property type="entry name" value="AMP-dep_synth/lig_dom"/>
</dbReference>
<dbReference type="SUPFAM" id="SSF56801">
    <property type="entry name" value="Acetyl-CoA synthetase-like"/>
    <property type="match status" value="1"/>
</dbReference>
<feature type="domain" description="AMP-dependent synthetase/ligase" evidence="5">
    <location>
        <begin position="99"/>
        <end position="494"/>
    </location>
</feature>
<evidence type="ECO:0000256" key="2">
    <source>
        <dbReference type="ARBA" id="ARBA00022598"/>
    </source>
</evidence>
<sequence length="698" mass="75890">MTAAELWRHGSPEATPMWKFLQHINTKYSLRLRDYPELYKWSIDHVPEFWAEVWSFAGIKASKQFDNVVAPDAPMFPRPDFFAGARLNFAENLLFPANADVDESATAVITATEDESNLTETSWSELRDQVRRCSNALRAAGVKENSVVAGFVANHVQALVALLSAATIGAIWTGISPDNGISAVLDRLVQIRPQVLFTDNATLYNGKEWSGKSKTLEVVDELSKHGLEQVVVIKALKDVDAGLDDIRARGVKAAEFDVFLNSSPNSPLVFAQFPPSHPLYVLYSSGTTGLPKAIIHTAAGTLLQHKKEHLLHCSLNPSSRMLYYTTTSWMMHHWSVSALACGASLVVYSGSPFKPHGYSSLPRLLSSLRVTHFGTSAAYLAAFEANNIRPVTDPSLDFSSLEAIYSTASPLPPSTFHFVYSAFPAHVNLASITGGTDIISLFGAPCPLLPVRAGEIQCAGLGMAIRVVDSASPPDDPQPVVPADAPGDLVCAKPFPSQPLTFFGEGGQEKYRAAYFEHFGPGLWHHGDFVRLVDPTATGGGGGLVMLGRSDGVLKPAGVRFGSAEIYNLLARFFAGEVEDAVCVGRRRERDPDETVCLFVVMKKKQEEEGGSVVFDDGVRRRIADVVRRELSPRHVPGVIEEARGGVPKTGNGKKIEVAVKQILSGTQVRTNASVANPEALDWFREWAKKADEEALPN</sequence>
<dbReference type="EMBL" id="MU863624">
    <property type="protein sequence ID" value="KAK4106294.1"/>
    <property type="molecule type" value="Genomic_DNA"/>
</dbReference>
<keyword evidence="9" id="KW-1185">Reference proteome</keyword>
<dbReference type="Gene3D" id="3.30.300.30">
    <property type="match status" value="1"/>
</dbReference>
<dbReference type="Gene3D" id="3.40.50.12780">
    <property type="entry name" value="N-terminal domain of ligase-like"/>
    <property type="match status" value="1"/>
</dbReference>
<dbReference type="PANTHER" id="PTHR42921">
    <property type="entry name" value="ACETOACETYL-COA SYNTHETASE"/>
    <property type="match status" value="1"/>
</dbReference>
<dbReference type="PROSITE" id="PS00455">
    <property type="entry name" value="AMP_BINDING"/>
    <property type="match status" value="1"/>
</dbReference>
<dbReference type="InterPro" id="IPR042099">
    <property type="entry name" value="ANL_N_sf"/>
</dbReference>
<evidence type="ECO:0000313" key="9">
    <source>
        <dbReference type="Proteomes" id="UP001305647"/>
    </source>
</evidence>
<dbReference type="Proteomes" id="UP001305647">
    <property type="component" value="Unassembled WGS sequence"/>
</dbReference>
<dbReference type="InterPro" id="IPR005914">
    <property type="entry name" value="Acac_CoA_synth"/>
</dbReference>
<feature type="domain" description="AMP-binding enzyme C-terminal" evidence="6">
    <location>
        <begin position="577"/>
        <end position="654"/>
    </location>
</feature>
<comment type="caution">
    <text evidence="8">The sequence shown here is derived from an EMBL/GenBank/DDBJ whole genome shotgun (WGS) entry which is preliminary data.</text>
</comment>
<feature type="domain" description="Acetyl-coenzyme A synthetase N-terminal" evidence="7">
    <location>
        <begin position="35"/>
        <end position="92"/>
    </location>
</feature>
<proteinExistence type="inferred from homology"/>
<dbReference type="AlphaFoldDB" id="A0AAN6QCJ7"/>
<accession>A0AAN6QCJ7</accession>
<name>A0AAN6QCJ7_9PEZI</name>
<evidence type="ECO:0000259" key="7">
    <source>
        <dbReference type="Pfam" id="PF16177"/>
    </source>
</evidence>
<dbReference type="PANTHER" id="PTHR42921:SF1">
    <property type="entry name" value="ACETOACETYL-COA SYNTHETASE"/>
    <property type="match status" value="1"/>
</dbReference>
<comment type="similarity">
    <text evidence="1">Belongs to the ATP-dependent AMP-binding enzyme family.</text>
</comment>
<protein>
    <submittedName>
        <fullName evidence="8">Acetoacetate-CoA ligase</fullName>
    </submittedName>
</protein>
<evidence type="ECO:0000256" key="1">
    <source>
        <dbReference type="ARBA" id="ARBA00006432"/>
    </source>
</evidence>
<evidence type="ECO:0000259" key="5">
    <source>
        <dbReference type="Pfam" id="PF00501"/>
    </source>
</evidence>
<dbReference type="GO" id="GO:0005524">
    <property type="term" value="F:ATP binding"/>
    <property type="evidence" value="ECO:0007669"/>
    <property type="project" value="UniProtKB-KW"/>
</dbReference>
<evidence type="ECO:0000259" key="6">
    <source>
        <dbReference type="Pfam" id="PF13193"/>
    </source>
</evidence>
<evidence type="ECO:0000256" key="4">
    <source>
        <dbReference type="ARBA" id="ARBA00022840"/>
    </source>
</evidence>
<dbReference type="InterPro" id="IPR020845">
    <property type="entry name" value="AMP-binding_CS"/>
</dbReference>
<dbReference type="NCBIfam" id="NF002937">
    <property type="entry name" value="PRK03584.1"/>
    <property type="match status" value="1"/>
</dbReference>
<dbReference type="GO" id="GO:0030729">
    <property type="term" value="F:acetoacetate-CoA ligase activity"/>
    <property type="evidence" value="ECO:0007669"/>
    <property type="project" value="InterPro"/>
</dbReference>
<keyword evidence="4" id="KW-0067">ATP-binding</keyword>